<dbReference type="RefSeq" id="WP_349805294.1">
    <property type="nucleotide sequence ID" value="NZ_JBEGDP010000023.1"/>
</dbReference>
<evidence type="ECO:0000313" key="8">
    <source>
        <dbReference type="Proteomes" id="UP001482520"/>
    </source>
</evidence>
<gene>
    <name evidence="7" type="ORF">V6R90_16445</name>
</gene>
<dbReference type="EMBL" id="JBEGDP010000023">
    <property type="protein sequence ID" value="MEQ7848871.1"/>
    <property type="molecule type" value="Genomic_DNA"/>
</dbReference>
<proteinExistence type="predicted"/>
<protein>
    <submittedName>
        <fullName evidence="7">TetR family transcriptional regulator</fullName>
    </submittedName>
</protein>
<sequence length="201" mass="21320">MTSPRSSARERILDAYQACLNDLGERAATLDAVAAAAGVSKGGLIYHFASKEALAAGLVERLERLGRDDVEAMGYTAESAVGHFIRSAAHAQSPFGLTAQAVQTLARSGHVGAVRTMHALEQEWYDVLLRATGDRVVARMAQLVGDGIYYNAALAVTEPATVDPDETGEPGEPGEPEAHPALPSPAEQEDLVRALLRMIDD</sequence>
<dbReference type="Pfam" id="PF00440">
    <property type="entry name" value="TetR_N"/>
    <property type="match status" value="1"/>
</dbReference>
<accession>A0ABV1P287</accession>
<dbReference type="Proteomes" id="UP001482520">
    <property type="component" value="Unassembled WGS sequence"/>
</dbReference>
<keyword evidence="3" id="KW-0804">Transcription</keyword>
<dbReference type="PANTHER" id="PTHR30055">
    <property type="entry name" value="HTH-TYPE TRANSCRIPTIONAL REGULATOR RUTR"/>
    <property type="match status" value="1"/>
</dbReference>
<organism evidence="7 8">
    <name type="scientific">Nocardioides kribbensis</name>
    <dbReference type="NCBI Taxonomy" id="305517"/>
    <lineage>
        <taxon>Bacteria</taxon>
        <taxon>Bacillati</taxon>
        <taxon>Actinomycetota</taxon>
        <taxon>Actinomycetes</taxon>
        <taxon>Propionibacteriales</taxon>
        <taxon>Nocardioidaceae</taxon>
        <taxon>Nocardioides</taxon>
    </lineage>
</organism>
<evidence type="ECO:0000256" key="5">
    <source>
        <dbReference type="SAM" id="MobiDB-lite"/>
    </source>
</evidence>
<name>A0ABV1P287_9ACTN</name>
<reference evidence="7 8" key="1">
    <citation type="submission" date="2024-02" db="EMBL/GenBank/DDBJ databases">
        <title>Full genome sequence of Nocardioides kribbensis.</title>
        <authorList>
            <person name="Poletto B.L."/>
            <person name="Silva G."/>
            <person name="Galante D."/>
            <person name="Campos K.R."/>
            <person name="Santos M.B.N."/>
            <person name="Sacchi C.T."/>
        </authorList>
    </citation>
    <scope>NUCLEOTIDE SEQUENCE [LARGE SCALE GENOMIC DNA]</scope>
    <source>
        <strain evidence="7 8">O4R</strain>
    </source>
</reference>
<evidence type="ECO:0000313" key="7">
    <source>
        <dbReference type="EMBL" id="MEQ7848871.1"/>
    </source>
</evidence>
<keyword evidence="2 4" id="KW-0238">DNA-binding</keyword>
<feature type="domain" description="HTH tetR-type" evidence="6">
    <location>
        <begin position="6"/>
        <end position="66"/>
    </location>
</feature>
<feature type="compositionally biased region" description="Acidic residues" evidence="5">
    <location>
        <begin position="163"/>
        <end position="175"/>
    </location>
</feature>
<dbReference type="InterPro" id="IPR009057">
    <property type="entry name" value="Homeodomain-like_sf"/>
</dbReference>
<feature type="DNA-binding region" description="H-T-H motif" evidence="4">
    <location>
        <begin position="29"/>
        <end position="48"/>
    </location>
</feature>
<feature type="region of interest" description="Disordered" evidence="5">
    <location>
        <begin position="161"/>
        <end position="188"/>
    </location>
</feature>
<dbReference type="InterPro" id="IPR001647">
    <property type="entry name" value="HTH_TetR"/>
</dbReference>
<keyword evidence="1" id="KW-0805">Transcription regulation</keyword>
<comment type="caution">
    <text evidence="7">The sequence shown here is derived from an EMBL/GenBank/DDBJ whole genome shotgun (WGS) entry which is preliminary data.</text>
</comment>
<evidence type="ECO:0000256" key="3">
    <source>
        <dbReference type="ARBA" id="ARBA00023163"/>
    </source>
</evidence>
<dbReference type="PANTHER" id="PTHR30055:SF234">
    <property type="entry name" value="HTH-TYPE TRANSCRIPTIONAL REGULATOR BETI"/>
    <property type="match status" value="1"/>
</dbReference>
<evidence type="ECO:0000256" key="2">
    <source>
        <dbReference type="ARBA" id="ARBA00023125"/>
    </source>
</evidence>
<keyword evidence="8" id="KW-1185">Reference proteome</keyword>
<dbReference type="InterPro" id="IPR050109">
    <property type="entry name" value="HTH-type_TetR-like_transc_reg"/>
</dbReference>
<dbReference type="SUPFAM" id="SSF46689">
    <property type="entry name" value="Homeodomain-like"/>
    <property type="match status" value="1"/>
</dbReference>
<evidence type="ECO:0000256" key="1">
    <source>
        <dbReference type="ARBA" id="ARBA00023015"/>
    </source>
</evidence>
<dbReference type="PROSITE" id="PS50977">
    <property type="entry name" value="HTH_TETR_2"/>
    <property type="match status" value="1"/>
</dbReference>
<dbReference type="Gene3D" id="1.10.357.10">
    <property type="entry name" value="Tetracycline Repressor, domain 2"/>
    <property type="match status" value="1"/>
</dbReference>
<dbReference type="PRINTS" id="PR00455">
    <property type="entry name" value="HTHTETR"/>
</dbReference>
<evidence type="ECO:0000256" key="4">
    <source>
        <dbReference type="PROSITE-ProRule" id="PRU00335"/>
    </source>
</evidence>
<evidence type="ECO:0000259" key="6">
    <source>
        <dbReference type="PROSITE" id="PS50977"/>
    </source>
</evidence>